<evidence type="ECO:0000256" key="1">
    <source>
        <dbReference type="ARBA" id="ARBA00022443"/>
    </source>
</evidence>
<evidence type="ECO:0000259" key="4">
    <source>
        <dbReference type="PROSITE" id="PS50002"/>
    </source>
</evidence>
<organism evidence="5 6">
    <name type="scientific">Crenichthys baileyi</name>
    <name type="common">White River springfish</name>
    <dbReference type="NCBI Taxonomy" id="28760"/>
    <lineage>
        <taxon>Eukaryota</taxon>
        <taxon>Metazoa</taxon>
        <taxon>Chordata</taxon>
        <taxon>Craniata</taxon>
        <taxon>Vertebrata</taxon>
        <taxon>Euteleostomi</taxon>
        <taxon>Actinopterygii</taxon>
        <taxon>Neopterygii</taxon>
        <taxon>Teleostei</taxon>
        <taxon>Neoteleostei</taxon>
        <taxon>Acanthomorphata</taxon>
        <taxon>Ovalentaria</taxon>
        <taxon>Atherinomorphae</taxon>
        <taxon>Cyprinodontiformes</taxon>
        <taxon>Goodeidae</taxon>
        <taxon>Crenichthys</taxon>
    </lineage>
</organism>
<protein>
    <recommendedName>
        <fullName evidence="4">SH3 domain-containing protein</fullName>
    </recommendedName>
</protein>
<dbReference type="InterPro" id="IPR036028">
    <property type="entry name" value="SH3-like_dom_sf"/>
</dbReference>
<comment type="caution">
    <text evidence="5">The sequence shown here is derived from an EMBL/GenBank/DDBJ whole genome shotgun (WGS) entry which is preliminary data.</text>
</comment>
<evidence type="ECO:0000256" key="2">
    <source>
        <dbReference type="PROSITE-ProRule" id="PRU00192"/>
    </source>
</evidence>
<gene>
    <name evidence="5" type="ORF">CRENBAI_017645</name>
</gene>
<accession>A0AAV9RQQ1</accession>
<reference evidence="5 6" key="1">
    <citation type="submission" date="2021-06" db="EMBL/GenBank/DDBJ databases">
        <authorList>
            <person name="Palmer J.M."/>
        </authorList>
    </citation>
    <scope>NUCLEOTIDE SEQUENCE [LARGE SCALE GENOMIC DNA]</scope>
    <source>
        <strain evidence="5 6">MEX-2019</strain>
        <tissue evidence="5">Muscle</tissue>
    </source>
</reference>
<dbReference type="Proteomes" id="UP001311232">
    <property type="component" value="Unassembled WGS sequence"/>
</dbReference>
<evidence type="ECO:0000256" key="3">
    <source>
        <dbReference type="SAM" id="MobiDB-lite"/>
    </source>
</evidence>
<dbReference type="AlphaFoldDB" id="A0AAV9RQQ1"/>
<dbReference type="Pfam" id="PF07653">
    <property type="entry name" value="SH3_2"/>
    <property type="match status" value="1"/>
</dbReference>
<dbReference type="InterPro" id="IPR001452">
    <property type="entry name" value="SH3_domain"/>
</dbReference>
<sequence length="191" mass="21574">MQQIYTHRDEQLEVFTTVFSPQVCRTRMRHAEAEKQVVVVTNQYRSRWPKELDLEQGDLIQVLFKDDESWWFGRLANGDEGYFPSSCVELLQDSELSRATPTQLRRGSVPAVVRTRGAPCGCTSGRSPPKLLRKNSVQQPSESRVSGASTAPLRSSSFFCRVLAKSRRKSCPLLPRAHLDTSSDNTAFQPD</sequence>
<keyword evidence="6" id="KW-1185">Reference proteome</keyword>
<dbReference type="PROSITE" id="PS50002">
    <property type="entry name" value="SH3"/>
    <property type="match status" value="1"/>
</dbReference>
<evidence type="ECO:0000313" key="6">
    <source>
        <dbReference type="Proteomes" id="UP001311232"/>
    </source>
</evidence>
<name>A0AAV9RQQ1_9TELE</name>
<dbReference type="EMBL" id="JAHHUM010001482">
    <property type="protein sequence ID" value="KAK5611378.1"/>
    <property type="molecule type" value="Genomic_DNA"/>
</dbReference>
<dbReference type="Gene3D" id="2.30.30.40">
    <property type="entry name" value="SH3 Domains"/>
    <property type="match status" value="1"/>
</dbReference>
<dbReference type="SUPFAM" id="SSF50044">
    <property type="entry name" value="SH3-domain"/>
    <property type="match status" value="1"/>
</dbReference>
<keyword evidence="1 2" id="KW-0728">SH3 domain</keyword>
<feature type="compositionally biased region" description="Polar residues" evidence="3">
    <location>
        <begin position="135"/>
        <end position="149"/>
    </location>
</feature>
<evidence type="ECO:0000313" key="5">
    <source>
        <dbReference type="EMBL" id="KAK5611378.1"/>
    </source>
</evidence>
<feature type="domain" description="SH3" evidence="4">
    <location>
        <begin position="33"/>
        <end position="93"/>
    </location>
</feature>
<proteinExistence type="predicted"/>
<feature type="region of interest" description="Disordered" evidence="3">
    <location>
        <begin position="120"/>
        <end position="149"/>
    </location>
</feature>
<dbReference type="SMART" id="SM00326">
    <property type="entry name" value="SH3"/>
    <property type="match status" value="1"/>
</dbReference>